<proteinExistence type="predicted"/>
<feature type="compositionally biased region" description="Basic and acidic residues" evidence="1">
    <location>
        <begin position="98"/>
        <end position="118"/>
    </location>
</feature>
<evidence type="ECO:0000256" key="1">
    <source>
        <dbReference type="SAM" id="MobiDB-lite"/>
    </source>
</evidence>
<feature type="compositionally biased region" description="Basic and acidic residues" evidence="1">
    <location>
        <begin position="26"/>
        <end position="51"/>
    </location>
</feature>
<dbReference type="Proteomes" id="UP000680761">
    <property type="component" value="Segment"/>
</dbReference>
<organism evidence="2">
    <name type="scientific">Patrinia mild mottle virus</name>
    <dbReference type="NCBI Taxonomy" id="2518104"/>
    <lineage>
        <taxon>Viruses</taxon>
        <taxon>Riboviria</taxon>
        <taxon>Orthornavirae</taxon>
        <taxon>Kitrinoviricota</taxon>
        <taxon>Tolucaviricetes</taxon>
        <taxon>Tolivirales</taxon>
        <taxon>Tombusviridae</taxon>
        <taxon>Calvusvirinae</taxon>
        <taxon>Umbravirus</taxon>
        <taxon>Umbravirus patriniae</taxon>
    </lineage>
</organism>
<name>A0A411I645_9TOMB</name>
<feature type="region of interest" description="Disordered" evidence="1">
    <location>
        <begin position="169"/>
        <end position="237"/>
    </location>
</feature>
<feature type="compositionally biased region" description="Polar residues" evidence="1">
    <location>
        <begin position="8"/>
        <end position="25"/>
    </location>
</feature>
<dbReference type="RefSeq" id="YP_010087619.1">
    <property type="nucleotide sequence ID" value="NC_055564.1"/>
</dbReference>
<dbReference type="GeneID" id="65102913"/>
<sequence length="237" mass="25577">MTAIINVYPNNQGEQQRGTPRATGSRTERGAGRIRTGENRSRPRGQQDRSHPAASRQGATKPSVQAATKASNKVHRGTSVHPSARSSVCPPRPRPLPRHRDPMGPRSDPPEQQRRVRQSDLAPEQWAAIRPLSTALLNTVGGFGGGQAKVLQRCLRAIRYGHSEWRKRIQPIPNVGAGDKSSGTQLPPTGSDSVPSQEGSPPQPPADQTDVKGPVSTGHNKSEVCEKCRGSTHPNVY</sequence>
<dbReference type="KEGG" id="vg:65102913"/>
<evidence type="ECO:0000313" key="3">
    <source>
        <dbReference type="Proteomes" id="UP000680761"/>
    </source>
</evidence>
<keyword evidence="3" id="KW-1185">Reference proteome</keyword>
<feature type="compositionally biased region" description="Polar residues" evidence="1">
    <location>
        <begin position="57"/>
        <end position="71"/>
    </location>
</feature>
<protein>
    <submittedName>
        <fullName evidence="2">Putative long-distance movement protein</fullName>
    </submittedName>
</protein>
<dbReference type="Pfam" id="PF04817">
    <property type="entry name" value="Umbravirus_LDM"/>
    <property type="match status" value="1"/>
</dbReference>
<dbReference type="EMBL" id="MH922775">
    <property type="protein sequence ID" value="QBB78570.1"/>
    <property type="molecule type" value="Genomic_RNA"/>
</dbReference>
<evidence type="ECO:0000313" key="2">
    <source>
        <dbReference type="EMBL" id="QBB78570.1"/>
    </source>
</evidence>
<feature type="compositionally biased region" description="Basic and acidic residues" evidence="1">
    <location>
        <begin position="220"/>
        <end position="229"/>
    </location>
</feature>
<accession>A0A411I645</accession>
<feature type="region of interest" description="Disordered" evidence="1">
    <location>
        <begin position="1"/>
        <end position="124"/>
    </location>
</feature>
<reference evidence="2" key="1">
    <citation type="submission" date="2018-09" db="EMBL/GenBank/DDBJ databases">
        <title>Complete genome sequence of a tentative new umbravirus isolated from Patrinia scabiosaefolia.</title>
        <authorList>
            <person name="Lim S."/>
            <person name="Moon J.S."/>
        </authorList>
    </citation>
    <scope>NUCLEOTIDE SEQUENCE</scope>
    <source>
        <strain evidence="2">Uiseong</strain>
    </source>
</reference>
<dbReference type="InterPro" id="IPR006902">
    <property type="entry name" value="Umbravirus_LDM"/>
</dbReference>
<feature type="compositionally biased region" description="Polar residues" evidence="1">
    <location>
        <begin position="181"/>
        <end position="200"/>
    </location>
</feature>